<comment type="caution">
    <text evidence="2">The sequence shown here is derived from an EMBL/GenBank/DDBJ whole genome shotgun (WGS) entry which is preliminary data.</text>
</comment>
<name>A0AAW1JN71_POPJA</name>
<gene>
    <name evidence="2" type="ORF">QE152_g27831</name>
</gene>
<reference evidence="2 3" key="1">
    <citation type="journal article" date="2024" name="BMC Genomics">
        <title>De novo assembly and annotation of Popillia japonica's genome with initial clues to its potential as an invasive pest.</title>
        <authorList>
            <person name="Cucini C."/>
            <person name="Boschi S."/>
            <person name="Funari R."/>
            <person name="Cardaioli E."/>
            <person name="Iannotti N."/>
            <person name="Marturano G."/>
            <person name="Paoli F."/>
            <person name="Bruttini M."/>
            <person name="Carapelli A."/>
            <person name="Frati F."/>
            <person name="Nardi F."/>
        </authorList>
    </citation>
    <scope>NUCLEOTIDE SEQUENCE [LARGE SCALE GENOMIC DNA]</scope>
    <source>
        <strain evidence="2">DMR45628</strain>
    </source>
</reference>
<evidence type="ECO:0000256" key="1">
    <source>
        <dbReference type="SAM" id="MobiDB-lite"/>
    </source>
</evidence>
<evidence type="ECO:0000313" key="2">
    <source>
        <dbReference type="EMBL" id="KAK9704506.1"/>
    </source>
</evidence>
<dbReference type="EMBL" id="JASPKY010000348">
    <property type="protein sequence ID" value="KAK9704506.1"/>
    <property type="molecule type" value="Genomic_DNA"/>
</dbReference>
<dbReference type="Proteomes" id="UP001458880">
    <property type="component" value="Unassembled WGS sequence"/>
</dbReference>
<sequence length="108" mass="11745">MKGNAKFSLPSPEATSFTPSRIYNVDETALTTMQDTGKVIAKKGQKQVGHIVSNERGSLVTMCNAINAISNSIPPFLVFPRKNMKNAPPDSEGSATPSGWMTEELFER</sequence>
<keyword evidence="3" id="KW-1185">Reference proteome</keyword>
<protein>
    <recommendedName>
        <fullName evidence="4">DDE-1 domain-containing protein</fullName>
    </recommendedName>
</protein>
<proteinExistence type="predicted"/>
<feature type="region of interest" description="Disordered" evidence="1">
    <location>
        <begin position="84"/>
        <end position="108"/>
    </location>
</feature>
<evidence type="ECO:0000313" key="3">
    <source>
        <dbReference type="Proteomes" id="UP001458880"/>
    </source>
</evidence>
<evidence type="ECO:0008006" key="4">
    <source>
        <dbReference type="Google" id="ProtNLM"/>
    </source>
</evidence>
<organism evidence="2 3">
    <name type="scientific">Popillia japonica</name>
    <name type="common">Japanese beetle</name>
    <dbReference type="NCBI Taxonomy" id="7064"/>
    <lineage>
        <taxon>Eukaryota</taxon>
        <taxon>Metazoa</taxon>
        <taxon>Ecdysozoa</taxon>
        <taxon>Arthropoda</taxon>
        <taxon>Hexapoda</taxon>
        <taxon>Insecta</taxon>
        <taxon>Pterygota</taxon>
        <taxon>Neoptera</taxon>
        <taxon>Endopterygota</taxon>
        <taxon>Coleoptera</taxon>
        <taxon>Polyphaga</taxon>
        <taxon>Scarabaeiformia</taxon>
        <taxon>Scarabaeidae</taxon>
        <taxon>Rutelinae</taxon>
        <taxon>Popillia</taxon>
    </lineage>
</organism>
<dbReference type="AlphaFoldDB" id="A0AAW1JN71"/>
<accession>A0AAW1JN71</accession>